<keyword evidence="8" id="KW-0378">Hydrolase</keyword>
<evidence type="ECO:0000256" key="1">
    <source>
        <dbReference type="ARBA" id="ARBA00001974"/>
    </source>
</evidence>
<gene>
    <name evidence="8" type="ORF">ACETIH_22190</name>
</gene>
<dbReference type="Pfam" id="PF06439">
    <property type="entry name" value="3keto-disac_hyd"/>
    <property type="match status" value="1"/>
</dbReference>
<evidence type="ECO:0000256" key="4">
    <source>
        <dbReference type="ARBA" id="ARBA00022827"/>
    </source>
</evidence>
<organism evidence="8 9">
    <name type="scientific">Microvirga arabica</name>
    <dbReference type="NCBI Taxonomy" id="1128671"/>
    <lineage>
        <taxon>Bacteria</taxon>
        <taxon>Pseudomonadati</taxon>
        <taxon>Pseudomonadota</taxon>
        <taxon>Alphaproteobacteria</taxon>
        <taxon>Hyphomicrobiales</taxon>
        <taxon>Methylobacteriaceae</taxon>
        <taxon>Microvirga</taxon>
    </lineage>
</organism>
<evidence type="ECO:0000256" key="3">
    <source>
        <dbReference type="ARBA" id="ARBA00022630"/>
    </source>
</evidence>
<keyword evidence="9" id="KW-1185">Reference proteome</keyword>
<evidence type="ECO:0000259" key="7">
    <source>
        <dbReference type="Pfam" id="PF06439"/>
    </source>
</evidence>
<keyword evidence="3" id="KW-0285">Flavoprotein</keyword>
<keyword evidence="5" id="KW-0560">Oxidoreductase</keyword>
<dbReference type="PANTHER" id="PTHR42784">
    <property type="entry name" value="PYRANOSE 2-OXIDASE"/>
    <property type="match status" value="1"/>
</dbReference>
<name>A0ABV6YED3_9HYPH</name>
<dbReference type="SUPFAM" id="SSF51905">
    <property type="entry name" value="FAD/NAD(P)-binding domain"/>
    <property type="match status" value="1"/>
</dbReference>
<comment type="caution">
    <text evidence="8">The sequence shown here is derived from an EMBL/GenBank/DDBJ whole genome shotgun (WGS) entry which is preliminary data.</text>
</comment>
<feature type="domain" description="Glucose-methanol-choline oxidoreductase C-terminal" evidence="6">
    <location>
        <begin position="527"/>
        <end position="588"/>
    </location>
</feature>
<evidence type="ECO:0000313" key="8">
    <source>
        <dbReference type="EMBL" id="MFC1459362.1"/>
    </source>
</evidence>
<evidence type="ECO:0000313" key="9">
    <source>
        <dbReference type="Proteomes" id="UP001593940"/>
    </source>
</evidence>
<dbReference type="InterPro" id="IPR036188">
    <property type="entry name" value="FAD/NAD-bd_sf"/>
</dbReference>
<evidence type="ECO:0000259" key="6">
    <source>
        <dbReference type="Pfam" id="PF05199"/>
    </source>
</evidence>
<dbReference type="Gene3D" id="3.50.50.60">
    <property type="entry name" value="FAD/NAD(P)-binding domain"/>
    <property type="match status" value="2"/>
</dbReference>
<evidence type="ECO:0000256" key="2">
    <source>
        <dbReference type="ARBA" id="ARBA00010790"/>
    </source>
</evidence>
<dbReference type="Proteomes" id="UP001593940">
    <property type="component" value="Unassembled WGS sequence"/>
</dbReference>
<proteinExistence type="inferred from homology"/>
<dbReference type="InterPro" id="IPR007867">
    <property type="entry name" value="GMC_OxRtase_C"/>
</dbReference>
<evidence type="ECO:0000256" key="5">
    <source>
        <dbReference type="ARBA" id="ARBA00023002"/>
    </source>
</evidence>
<dbReference type="RefSeq" id="WP_377031034.1">
    <property type="nucleotide sequence ID" value="NZ_JBHOMY010000097.1"/>
</dbReference>
<dbReference type="InterPro" id="IPR051473">
    <property type="entry name" value="P2Ox-like"/>
</dbReference>
<dbReference type="EMBL" id="JBHOMY010000097">
    <property type="protein sequence ID" value="MFC1459362.1"/>
    <property type="molecule type" value="Genomic_DNA"/>
</dbReference>
<comment type="similarity">
    <text evidence="2">Belongs to the GMC oxidoreductase family.</text>
</comment>
<accession>A0ABV6YED3</accession>
<reference evidence="8 9" key="1">
    <citation type="submission" date="2024-09" db="EMBL/GenBank/DDBJ databases">
        <title>Nodulacao em especies de Leguminosae Basais da Amazonia e Caracterizacao dos Rizobios e Bacterias Associadas aos Nodulos.</title>
        <authorList>
            <person name="Jambeiro I.C.A."/>
            <person name="Lopes I.S."/>
            <person name="Aguiar E.R.G.R."/>
            <person name="Santos A.F.J."/>
            <person name="Dos Santos J.M.F."/>
            <person name="Gross E."/>
        </authorList>
    </citation>
    <scope>NUCLEOTIDE SEQUENCE [LARGE SCALE GENOMIC DNA]</scope>
    <source>
        <strain evidence="8 9">BRUESC1165</strain>
    </source>
</reference>
<feature type="domain" description="3-keto-alpha-glucoside-1,2-lyase/3-keto-2-hydroxy-glucal hydratase" evidence="7">
    <location>
        <begin position="606"/>
        <end position="809"/>
    </location>
</feature>
<dbReference type="Gene3D" id="2.60.120.560">
    <property type="entry name" value="Exo-inulinase, domain 1"/>
    <property type="match status" value="1"/>
</dbReference>
<sequence>PQIEARDFDLIIVGGGTFGSILAEHASFRDKARAHRILVLEAGPFALGEHVQNLPMLGLDVPKATSIADLRAGNAFGPDKPMNEVWGLPWHSPVKFPGLAYCLGGRSLYWGGWSPELMTEELPTPPWPAQVVADMTAATLPDGSPGYFRQASEQIGVVETNDFIFGELHRALRDQLFAALKAKKVKNAADFTVWPDAAGYRYAGATPSLDQMREMLGLPPTAALTEEDARNQLKLEAPLAVQGRAGHAGFFPFNKFSGVPLLIKAAREAFADSGSDDARKRVMVVPQCHVTRLRLVPDGSSWRVAGVQTNQGEIAVPANGKVVVALGTIESTRLVQASFTAVGAPVPAGVGRNLMAHLRSNLDIRVDRSKIAGLPAVAQALQASALFVKGRHKFKNSNDHATFHLQITASGLGAIGGNSEAELFKKIPDIDTFDRHRNANDTHVAITIRGIGEMQPGNTASEVRPDPAEDDEFGVRRSLVVLANPLDPAQRAANPKAARDFELWEAMDQAAKDVAVAFGVTSPPNPVRDGLGTTHHETGTLAMGEANGTSVTLPDCRLRDVTNAYVAGPALFPTIGSPNPMLTGVAMARRLGDQLAKSQAFVATDGFNVLFNGSDTSKWRMTTIRNQGNNDPGRMRVINGMLETVAGNDMGIFWHTEPTPPDFILRLQWLRWAAEANSGIYLRFPDPDGKGYNNTAYVADDFGFEVQIDEFGEMPVHRTGAIYRKDNQTSGETLNQVAAKPVGEWNDYEIHVKDQTYRVKLNGTEVCVFNNTMYPGRGAPSSNVAPSFIGLQVYPDPRSQVAYRHIRIQAI</sequence>
<comment type="cofactor">
    <cofactor evidence="1">
        <name>FAD</name>
        <dbReference type="ChEBI" id="CHEBI:57692"/>
    </cofactor>
</comment>
<dbReference type="Pfam" id="PF05199">
    <property type="entry name" value="GMC_oxred_C"/>
    <property type="match status" value="1"/>
</dbReference>
<protein>
    <submittedName>
        <fullName evidence="8">Family 16 glycoside hydrolase</fullName>
    </submittedName>
</protein>
<dbReference type="PANTHER" id="PTHR42784:SF1">
    <property type="entry name" value="PYRANOSE 2-OXIDASE"/>
    <property type="match status" value="1"/>
</dbReference>
<dbReference type="GO" id="GO:0016787">
    <property type="term" value="F:hydrolase activity"/>
    <property type="evidence" value="ECO:0007669"/>
    <property type="project" value="UniProtKB-KW"/>
</dbReference>
<feature type="non-terminal residue" evidence="8">
    <location>
        <position position="1"/>
    </location>
</feature>
<dbReference type="InterPro" id="IPR010496">
    <property type="entry name" value="AL/BT2_dom"/>
</dbReference>
<keyword evidence="4" id="KW-0274">FAD</keyword>